<feature type="domain" description="Endonuclease/exonuclease/phosphatase" evidence="1">
    <location>
        <begin position="54"/>
        <end position="265"/>
    </location>
</feature>
<dbReference type="PANTHER" id="PTHR14859">
    <property type="entry name" value="CALCOFLUOR WHITE HYPERSENSITIVE PROTEIN PRECURSOR"/>
    <property type="match status" value="1"/>
</dbReference>
<dbReference type="Pfam" id="PF03372">
    <property type="entry name" value="Exo_endo_phos"/>
    <property type="match status" value="1"/>
</dbReference>
<name>A0A559KCE9_9BACL</name>
<sequence length="277" mass="29544">MLTAPSISSKPGARALLLFLLLITSIVLLAAQAGAASQTTPFKATLDPGKLQVMTYNIRHAEGLDGNIDPEAIANELREGHADVIALQEVDRWKWRSGLQDQVQYFAKSLGMYYAYAPAIQSGLSEYGIALLSRYPLTSVRYDVLSGGREPRCVLLAELALGGGQKMTVATTHLGVTAVERDKQLPQLAAVLKPIQTPLLLMGDFNSPAGGLEPTLQPLGFAEVPLSTSEPTVLKGGVVDHIFTRSSEFSISSLASVIPSRASDHVPVVAGLSIRLE</sequence>
<accession>A0A559KCE9</accession>
<dbReference type="OrthoDB" id="155529at2"/>
<gene>
    <name evidence="2" type="ORF">FPZ49_12300</name>
</gene>
<evidence type="ECO:0000313" key="2">
    <source>
        <dbReference type="EMBL" id="TVY09801.1"/>
    </source>
</evidence>
<keyword evidence="3" id="KW-1185">Reference proteome</keyword>
<dbReference type="Proteomes" id="UP000317036">
    <property type="component" value="Unassembled WGS sequence"/>
</dbReference>
<dbReference type="PANTHER" id="PTHR14859:SF1">
    <property type="entry name" value="PGAP2-INTERACTING PROTEIN"/>
    <property type="match status" value="1"/>
</dbReference>
<comment type="caution">
    <text evidence="2">The sequence shown here is derived from an EMBL/GenBank/DDBJ whole genome shotgun (WGS) entry which is preliminary data.</text>
</comment>
<evidence type="ECO:0000259" key="1">
    <source>
        <dbReference type="Pfam" id="PF03372"/>
    </source>
</evidence>
<dbReference type="SUPFAM" id="SSF56219">
    <property type="entry name" value="DNase I-like"/>
    <property type="match status" value="1"/>
</dbReference>
<dbReference type="RefSeq" id="WP_144847002.1">
    <property type="nucleotide sequence ID" value="NZ_VNJI01000012.1"/>
</dbReference>
<reference evidence="2 3" key="1">
    <citation type="submission" date="2019-07" db="EMBL/GenBank/DDBJ databases">
        <authorList>
            <person name="Kim J."/>
        </authorList>
    </citation>
    <scope>NUCLEOTIDE SEQUENCE [LARGE SCALE GENOMIC DNA]</scope>
    <source>
        <strain evidence="2 3">JC52</strain>
    </source>
</reference>
<evidence type="ECO:0000313" key="3">
    <source>
        <dbReference type="Proteomes" id="UP000317036"/>
    </source>
</evidence>
<dbReference type="GO" id="GO:0006506">
    <property type="term" value="P:GPI anchor biosynthetic process"/>
    <property type="evidence" value="ECO:0007669"/>
    <property type="project" value="TreeGrafter"/>
</dbReference>
<dbReference type="AlphaFoldDB" id="A0A559KCE9"/>
<dbReference type="GO" id="GO:0003824">
    <property type="term" value="F:catalytic activity"/>
    <property type="evidence" value="ECO:0007669"/>
    <property type="project" value="InterPro"/>
</dbReference>
<organism evidence="2 3">
    <name type="scientific">Paenibacillus cremeus</name>
    <dbReference type="NCBI Taxonomy" id="2163881"/>
    <lineage>
        <taxon>Bacteria</taxon>
        <taxon>Bacillati</taxon>
        <taxon>Bacillota</taxon>
        <taxon>Bacilli</taxon>
        <taxon>Bacillales</taxon>
        <taxon>Paenibacillaceae</taxon>
        <taxon>Paenibacillus</taxon>
    </lineage>
</organism>
<dbReference type="GO" id="GO:0016020">
    <property type="term" value="C:membrane"/>
    <property type="evidence" value="ECO:0007669"/>
    <property type="project" value="GOC"/>
</dbReference>
<dbReference type="EMBL" id="VNJI01000012">
    <property type="protein sequence ID" value="TVY09801.1"/>
    <property type="molecule type" value="Genomic_DNA"/>
</dbReference>
<dbReference type="InterPro" id="IPR051916">
    <property type="entry name" value="GPI-anchor_lipid_remodeler"/>
</dbReference>
<protein>
    <recommendedName>
        <fullName evidence="1">Endonuclease/exonuclease/phosphatase domain-containing protein</fullName>
    </recommendedName>
</protein>
<dbReference type="InterPro" id="IPR036691">
    <property type="entry name" value="Endo/exonu/phosph_ase_sf"/>
</dbReference>
<dbReference type="Gene3D" id="3.60.10.10">
    <property type="entry name" value="Endonuclease/exonuclease/phosphatase"/>
    <property type="match status" value="1"/>
</dbReference>
<proteinExistence type="predicted"/>
<dbReference type="InterPro" id="IPR005135">
    <property type="entry name" value="Endo/exonuclease/phosphatase"/>
</dbReference>